<protein>
    <recommendedName>
        <fullName evidence="5">Transposase</fullName>
    </recommendedName>
</protein>
<feature type="coiled-coil region" evidence="1">
    <location>
        <begin position="30"/>
        <end position="57"/>
    </location>
</feature>
<evidence type="ECO:0008006" key="5">
    <source>
        <dbReference type="Google" id="ProtNLM"/>
    </source>
</evidence>
<accession>A0A0P7IYJ3</accession>
<proteinExistence type="predicted"/>
<name>A0A0P7IYJ3_9RHOB</name>
<evidence type="ECO:0000256" key="2">
    <source>
        <dbReference type="SAM" id="MobiDB-lite"/>
    </source>
</evidence>
<keyword evidence="1" id="KW-0175">Coiled coil</keyword>
<sequence>MTKTNMDLSELLAKQDGGDFLRSVAKAVLQLIIEAEVRRLKKEVARVTEERDVLTKGETIFRHWSEDNGRTRPSPGMHPSRDIAAQYPAGR</sequence>
<keyword evidence="4" id="KW-1185">Reference proteome</keyword>
<evidence type="ECO:0000313" key="3">
    <source>
        <dbReference type="EMBL" id="KPN64888.1"/>
    </source>
</evidence>
<comment type="caution">
    <text evidence="3">The sequence shown here is derived from an EMBL/GenBank/DDBJ whole genome shotgun (WGS) entry which is preliminary data.</text>
</comment>
<gene>
    <name evidence="3" type="ORF">AKJ29_06590</name>
</gene>
<feature type="region of interest" description="Disordered" evidence="2">
    <location>
        <begin position="64"/>
        <end position="91"/>
    </location>
</feature>
<organism evidence="3 4">
    <name type="scientific">Aliiroseovarius crassostreae</name>
    <dbReference type="NCBI Taxonomy" id="154981"/>
    <lineage>
        <taxon>Bacteria</taxon>
        <taxon>Pseudomonadati</taxon>
        <taxon>Pseudomonadota</taxon>
        <taxon>Alphaproteobacteria</taxon>
        <taxon>Rhodobacterales</taxon>
        <taxon>Paracoccaceae</taxon>
        <taxon>Aliiroseovarius</taxon>
    </lineage>
</organism>
<evidence type="ECO:0000313" key="4">
    <source>
        <dbReference type="Proteomes" id="UP000050471"/>
    </source>
</evidence>
<dbReference type="AlphaFoldDB" id="A0A0P7IYJ3"/>
<reference evidence="3 4" key="1">
    <citation type="submission" date="2015-09" db="EMBL/GenBank/DDBJ databases">
        <title>Draft genome sequence of Aliiroseovarius crassostreae CV919-312TSm, the causative agent of Roseovarius Oyster Disease (formerly Juvenile Oyster Disease).</title>
        <authorList>
            <person name="Kessner L."/>
            <person name="Spinard E."/>
            <person name="Nelson D."/>
        </authorList>
    </citation>
    <scope>NUCLEOTIDE SEQUENCE [LARGE SCALE GENOMIC DNA]</scope>
    <source>
        <strain evidence="3 4">CV919-312</strain>
    </source>
</reference>
<dbReference type="OrthoDB" id="165209at2"/>
<evidence type="ECO:0000256" key="1">
    <source>
        <dbReference type="SAM" id="Coils"/>
    </source>
</evidence>
<dbReference type="Proteomes" id="UP000050471">
    <property type="component" value="Unassembled WGS sequence"/>
</dbReference>
<dbReference type="EMBL" id="LKBA01000001">
    <property type="protein sequence ID" value="KPN64888.1"/>
    <property type="molecule type" value="Genomic_DNA"/>
</dbReference>
<dbReference type="STRING" id="154981.AKJ29_06590"/>